<protein>
    <submittedName>
        <fullName evidence="1">Uncharacterized protein</fullName>
    </submittedName>
</protein>
<comment type="caution">
    <text evidence="1">The sequence shown here is derived from an EMBL/GenBank/DDBJ whole genome shotgun (WGS) entry which is preliminary data.</text>
</comment>
<proteinExistence type="predicted"/>
<evidence type="ECO:0000313" key="1">
    <source>
        <dbReference type="EMBL" id="KAH3713134.1"/>
    </source>
</evidence>
<name>A0A9D4BY76_DREPO</name>
<keyword evidence="2" id="KW-1185">Reference proteome</keyword>
<accession>A0A9D4BY76</accession>
<dbReference type="Proteomes" id="UP000828390">
    <property type="component" value="Unassembled WGS sequence"/>
</dbReference>
<dbReference type="EMBL" id="JAIWYP010000014">
    <property type="protein sequence ID" value="KAH3713134.1"/>
    <property type="molecule type" value="Genomic_DNA"/>
</dbReference>
<sequence>MGNRPREAHPLSDNDIDLLWEKGIFGTELNKICLNNCLHFGLRGTTEQYNLR</sequence>
<dbReference type="AlphaFoldDB" id="A0A9D4BY76"/>
<reference evidence="1" key="2">
    <citation type="submission" date="2020-11" db="EMBL/GenBank/DDBJ databases">
        <authorList>
            <person name="McCartney M.A."/>
            <person name="Auch B."/>
            <person name="Kono T."/>
            <person name="Mallez S."/>
            <person name="Becker A."/>
            <person name="Gohl D.M."/>
            <person name="Silverstein K.A.T."/>
            <person name="Koren S."/>
            <person name="Bechman K.B."/>
            <person name="Herman A."/>
            <person name="Abrahante J.E."/>
            <person name="Garbe J."/>
        </authorList>
    </citation>
    <scope>NUCLEOTIDE SEQUENCE</scope>
    <source>
        <strain evidence="1">Duluth1</strain>
        <tissue evidence="1">Whole animal</tissue>
    </source>
</reference>
<reference evidence="1" key="1">
    <citation type="journal article" date="2019" name="bioRxiv">
        <title>The Genome of the Zebra Mussel, Dreissena polymorpha: A Resource for Invasive Species Research.</title>
        <authorList>
            <person name="McCartney M.A."/>
            <person name="Auch B."/>
            <person name="Kono T."/>
            <person name="Mallez S."/>
            <person name="Zhang Y."/>
            <person name="Obille A."/>
            <person name="Becker A."/>
            <person name="Abrahante J.E."/>
            <person name="Garbe J."/>
            <person name="Badalamenti J.P."/>
            <person name="Herman A."/>
            <person name="Mangelson H."/>
            <person name="Liachko I."/>
            <person name="Sullivan S."/>
            <person name="Sone E.D."/>
            <person name="Koren S."/>
            <person name="Silverstein K.A.T."/>
            <person name="Beckman K.B."/>
            <person name="Gohl D.M."/>
        </authorList>
    </citation>
    <scope>NUCLEOTIDE SEQUENCE</scope>
    <source>
        <strain evidence="1">Duluth1</strain>
        <tissue evidence="1">Whole animal</tissue>
    </source>
</reference>
<gene>
    <name evidence="1" type="ORF">DPMN_072918</name>
</gene>
<evidence type="ECO:0000313" key="2">
    <source>
        <dbReference type="Proteomes" id="UP000828390"/>
    </source>
</evidence>
<organism evidence="1 2">
    <name type="scientific">Dreissena polymorpha</name>
    <name type="common">Zebra mussel</name>
    <name type="synonym">Mytilus polymorpha</name>
    <dbReference type="NCBI Taxonomy" id="45954"/>
    <lineage>
        <taxon>Eukaryota</taxon>
        <taxon>Metazoa</taxon>
        <taxon>Spiralia</taxon>
        <taxon>Lophotrochozoa</taxon>
        <taxon>Mollusca</taxon>
        <taxon>Bivalvia</taxon>
        <taxon>Autobranchia</taxon>
        <taxon>Heteroconchia</taxon>
        <taxon>Euheterodonta</taxon>
        <taxon>Imparidentia</taxon>
        <taxon>Neoheterodontei</taxon>
        <taxon>Myida</taxon>
        <taxon>Dreissenoidea</taxon>
        <taxon>Dreissenidae</taxon>
        <taxon>Dreissena</taxon>
    </lineage>
</organism>